<name>A0A1A7BWP4_9BURK</name>
<dbReference type="OrthoDB" id="6402537at2"/>
<feature type="domain" description="Dynamin-like helical" evidence="2">
    <location>
        <begin position="214"/>
        <end position="547"/>
    </location>
</feature>
<dbReference type="Pfam" id="PF01926">
    <property type="entry name" value="MMR_HSR1"/>
    <property type="match status" value="1"/>
</dbReference>
<dbReference type="InterPro" id="IPR006073">
    <property type="entry name" value="GTP-bd"/>
</dbReference>
<dbReference type="RefSeq" id="WP_065309456.1">
    <property type="nucleotide sequence ID" value="NZ_LOCQ01000059.1"/>
</dbReference>
<evidence type="ECO:0000259" key="2">
    <source>
        <dbReference type="Pfam" id="PF18709"/>
    </source>
</evidence>
<proteinExistence type="predicted"/>
<dbReference type="STRING" id="1747903.ASR47_1004207"/>
<dbReference type="EMBL" id="LOCQ01000059">
    <property type="protein sequence ID" value="OBV37932.1"/>
    <property type="molecule type" value="Genomic_DNA"/>
</dbReference>
<dbReference type="Pfam" id="PF18709">
    <property type="entry name" value="DLP_helical"/>
    <property type="match status" value="1"/>
</dbReference>
<dbReference type="Gene3D" id="3.40.50.300">
    <property type="entry name" value="P-loop containing nucleotide triphosphate hydrolases"/>
    <property type="match status" value="1"/>
</dbReference>
<dbReference type="GO" id="GO:0005525">
    <property type="term" value="F:GTP binding"/>
    <property type="evidence" value="ECO:0007669"/>
    <property type="project" value="InterPro"/>
</dbReference>
<organism evidence="3 4">
    <name type="scientific">Janthinobacterium psychrotolerans</name>
    <dbReference type="NCBI Taxonomy" id="1747903"/>
    <lineage>
        <taxon>Bacteria</taxon>
        <taxon>Pseudomonadati</taxon>
        <taxon>Pseudomonadota</taxon>
        <taxon>Betaproteobacteria</taxon>
        <taxon>Burkholderiales</taxon>
        <taxon>Oxalobacteraceae</taxon>
        <taxon>Janthinobacterium</taxon>
    </lineage>
</organism>
<dbReference type="SUPFAM" id="SSF52540">
    <property type="entry name" value="P-loop containing nucleoside triphosphate hydrolases"/>
    <property type="match status" value="1"/>
</dbReference>
<dbReference type="InterPro" id="IPR049678">
    <property type="entry name" value="LeoA-like"/>
</dbReference>
<protein>
    <submittedName>
        <fullName evidence="3">50S ribosome-binding GTPase</fullName>
    </submittedName>
</protein>
<dbReference type="PATRIC" id="fig|1747903.4.peg.1465"/>
<evidence type="ECO:0000313" key="3">
    <source>
        <dbReference type="EMBL" id="OBV37932.1"/>
    </source>
</evidence>
<accession>A0A1A7BWP4</accession>
<gene>
    <name evidence="3" type="ORF">ASR47_1004207</name>
</gene>
<evidence type="ECO:0000259" key="1">
    <source>
        <dbReference type="Pfam" id="PF01926"/>
    </source>
</evidence>
<dbReference type="AlphaFoldDB" id="A0A1A7BWP4"/>
<sequence length="566" mass="62705">METTLDAFQTKKAQALLILQKLQAFLQQGREAGVEIEENTRNKLETALQSVSGDKLRIALVGGFSEGKTSIAAAWMEQLDKASMKISHRESSNEVVIYDVGAGFELIDTPGLFGFKEQINADTQAIEKYKDITKKYVSEAHLVLYVMNPVNPIKESHQDDLGWLFRTLNLLPRTIFVLSRFDEVADVADVEEHKQSLSIKRASVVSRLTELIGLTAEESSALAIVGVAANPFDMGVNHWLGHLEQFKALSHIATLQAATSEKIKANGGAVAIADETRKSIIRDVLTRQMPIAVATDEKLAAELARLEDMNLSLKKQLAVTDGKIVDAKVRLRASVLEYFSDLILQAQGVTMETAGEFFEREVGSEGIIVSERLKNIFQRTLKSAALEVSKIQIGFDSEVSHFNGMIKQYGKQGIDYVRSNNLINNKSVLGARDGLVNIGNMVGLDLGKYLKFKPWGASNLAKNINGVFAIAGLALEAWDSLEQAKRQEQFTKLRATMVANFGQQRAELLSLIDDPAFNETFFSDYVTLVGDVEAVRKDVAQRQQQREKFHAWRMTGEAIDVEFSAM</sequence>
<feature type="domain" description="G" evidence="1">
    <location>
        <begin position="57"/>
        <end position="158"/>
    </location>
</feature>
<dbReference type="Proteomes" id="UP000092713">
    <property type="component" value="Unassembled WGS sequence"/>
</dbReference>
<dbReference type="InterPro" id="IPR040576">
    <property type="entry name" value="DLP_helical"/>
</dbReference>
<comment type="caution">
    <text evidence="3">The sequence shown here is derived from an EMBL/GenBank/DDBJ whole genome shotgun (WGS) entry which is preliminary data.</text>
</comment>
<dbReference type="NCBIfam" id="NF041922">
    <property type="entry name" value="DLP_LeoA_gen"/>
    <property type="match status" value="1"/>
</dbReference>
<reference evidence="3 4" key="1">
    <citation type="submission" date="2016-04" db="EMBL/GenBank/DDBJ databases">
        <title>Draft genome sequence of Janthinobacterium psychrotolerans sp. nov., isolated from freshwater sediments in Denmark.</title>
        <authorList>
            <person name="Gong X."/>
            <person name="Skrivergaard S."/>
            <person name="Korsgaard B.S."/>
            <person name="Schreiber L."/>
            <person name="Marshall I.P."/>
            <person name="Finster K."/>
            <person name="Schramm A."/>
        </authorList>
    </citation>
    <scope>NUCLEOTIDE SEQUENCE [LARGE SCALE GENOMIC DNA]</scope>
    <source>
        <strain evidence="3 4">S3-2</strain>
    </source>
</reference>
<dbReference type="InterPro" id="IPR027417">
    <property type="entry name" value="P-loop_NTPase"/>
</dbReference>
<evidence type="ECO:0000313" key="4">
    <source>
        <dbReference type="Proteomes" id="UP000092713"/>
    </source>
</evidence>
<keyword evidence="4" id="KW-1185">Reference proteome</keyword>